<dbReference type="InterPro" id="IPR036596">
    <property type="entry name" value="Cyt-C_aa3_sf"/>
</dbReference>
<keyword evidence="1" id="KW-0472">Membrane</keyword>
<dbReference type="Proteomes" id="UP001155128">
    <property type="component" value="Unassembled WGS sequence"/>
</dbReference>
<dbReference type="Gene3D" id="1.20.5.160">
    <property type="entry name" value="Bacterial aa3 type cytochrome c oxidase subunit IV"/>
    <property type="match status" value="1"/>
</dbReference>
<evidence type="ECO:0000313" key="3">
    <source>
        <dbReference type="EMBL" id="MCM8556596.1"/>
    </source>
</evidence>
<feature type="transmembrane region" description="Helical" evidence="1">
    <location>
        <begin position="27"/>
        <end position="46"/>
    </location>
</feature>
<evidence type="ECO:0000313" key="4">
    <source>
        <dbReference type="Proteomes" id="UP001155128"/>
    </source>
</evidence>
<dbReference type="Pfam" id="PF07835">
    <property type="entry name" value="COX4_pro_2"/>
    <property type="match status" value="1"/>
</dbReference>
<feature type="domain" description="Cytochrome c oxidase subunit IV bacterial aa3 type" evidence="2">
    <location>
        <begin position="8"/>
        <end position="45"/>
    </location>
</feature>
<reference evidence="3" key="1">
    <citation type="submission" date="2022-06" db="EMBL/GenBank/DDBJ databases">
        <title>Sphingomicrobium sedimins sp. nov., a marine bacterium isolated from tidal flat.</title>
        <authorList>
            <person name="Kim C.-H."/>
            <person name="Yoo Y."/>
            <person name="Kim J.-J."/>
        </authorList>
    </citation>
    <scope>NUCLEOTIDE SEQUENCE</scope>
    <source>
        <strain evidence="3">GRR-S6-50</strain>
    </source>
</reference>
<proteinExistence type="predicted"/>
<dbReference type="RefSeq" id="WP_252111939.1">
    <property type="nucleotide sequence ID" value="NZ_JAMSHT010000001.1"/>
</dbReference>
<keyword evidence="4" id="KW-1185">Reference proteome</keyword>
<accession>A0A9X2EFS8</accession>
<dbReference type="SUPFAM" id="SSF81469">
    <property type="entry name" value="Bacterial aa3 type cytochrome c oxidase subunit IV"/>
    <property type="match status" value="1"/>
</dbReference>
<organism evidence="3 4">
    <name type="scientific">Sphingomicrobium sediminis</name>
    <dbReference type="NCBI Taxonomy" id="2950949"/>
    <lineage>
        <taxon>Bacteria</taxon>
        <taxon>Pseudomonadati</taxon>
        <taxon>Pseudomonadota</taxon>
        <taxon>Alphaproteobacteria</taxon>
        <taxon>Sphingomonadales</taxon>
        <taxon>Sphingomonadaceae</taxon>
        <taxon>Sphingomicrobium</taxon>
    </lineage>
</organism>
<keyword evidence="1" id="KW-1133">Transmembrane helix</keyword>
<protein>
    <submittedName>
        <fullName evidence="3">Aa3-type cytochrome c oxidase subunit IV</fullName>
    </submittedName>
</protein>
<name>A0A9X2EFS8_9SPHN</name>
<dbReference type="EMBL" id="JAMSHT010000001">
    <property type="protein sequence ID" value="MCM8556596.1"/>
    <property type="molecule type" value="Genomic_DNA"/>
</dbReference>
<evidence type="ECO:0000256" key="1">
    <source>
        <dbReference type="SAM" id="Phobius"/>
    </source>
</evidence>
<sequence length="47" mass="5323">MADKKHPTATEMDYPAHRSSWSTFLGLVKWSIILVVPIVILVMILIT</sequence>
<dbReference type="InterPro" id="IPR012422">
    <property type="entry name" value="Cyt_c_oxidase_su4_bac-aa3"/>
</dbReference>
<dbReference type="AlphaFoldDB" id="A0A9X2EFS8"/>
<gene>
    <name evidence="3" type="ORF">NDO55_02020</name>
</gene>
<evidence type="ECO:0000259" key="2">
    <source>
        <dbReference type="Pfam" id="PF07835"/>
    </source>
</evidence>
<keyword evidence="1" id="KW-0812">Transmembrane</keyword>
<comment type="caution">
    <text evidence="3">The sequence shown here is derived from an EMBL/GenBank/DDBJ whole genome shotgun (WGS) entry which is preliminary data.</text>
</comment>